<feature type="transmembrane region" description="Helical" evidence="1">
    <location>
        <begin position="248"/>
        <end position="266"/>
    </location>
</feature>
<dbReference type="Pfam" id="PF19040">
    <property type="entry name" value="SGNH"/>
    <property type="match status" value="1"/>
</dbReference>
<keyword evidence="1" id="KW-0472">Membrane</keyword>
<dbReference type="InterPro" id="IPR043968">
    <property type="entry name" value="SGNH"/>
</dbReference>
<keyword evidence="1" id="KW-0812">Transmembrane</keyword>
<dbReference type="RefSeq" id="WP_273942905.1">
    <property type="nucleotide sequence ID" value="NZ_CP097263.1"/>
</dbReference>
<keyword evidence="1" id="KW-1133">Transmembrane helix</keyword>
<feature type="domain" description="Acyltransferase 3" evidence="2">
    <location>
        <begin position="27"/>
        <end position="356"/>
    </location>
</feature>
<feature type="transmembrane region" description="Helical" evidence="1">
    <location>
        <begin position="272"/>
        <end position="292"/>
    </location>
</feature>
<feature type="transmembrane region" description="Helical" evidence="1">
    <location>
        <begin position="94"/>
        <end position="113"/>
    </location>
</feature>
<feature type="transmembrane region" description="Helical" evidence="1">
    <location>
        <begin position="165"/>
        <end position="181"/>
    </location>
</feature>
<evidence type="ECO:0000259" key="2">
    <source>
        <dbReference type="Pfam" id="PF01757"/>
    </source>
</evidence>
<dbReference type="PANTHER" id="PTHR23028">
    <property type="entry name" value="ACETYLTRANSFERASE"/>
    <property type="match status" value="1"/>
</dbReference>
<feature type="transmembrane region" description="Helical" evidence="1">
    <location>
        <begin position="376"/>
        <end position="396"/>
    </location>
</feature>
<dbReference type="EMBL" id="JBHLUD010000003">
    <property type="protein sequence ID" value="MFC0542292.1"/>
    <property type="molecule type" value="Genomic_DNA"/>
</dbReference>
<dbReference type="InterPro" id="IPR050879">
    <property type="entry name" value="Acyltransferase_3"/>
</dbReference>
<feature type="transmembrane region" description="Helical" evidence="1">
    <location>
        <begin position="345"/>
        <end position="364"/>
    </location>
</feature>
<sequence>MTATQRTGPSELPHGPVAGHRTAQRLDIQGLRAVAVVLVVVYHLRPDLLPGGFVGVDVFFVISGFLIIGSLAGQVRRSGRIGLLDFYARRFRRLLPAATVVLLVTVVGTLIVLPQSLWPSILREVAASALDIQNWALAILSTDYTHATVGASPVQHFWSLSVEEQFYLFIPLVMLLSAALGRRRPLRGVFIGITVVTIASLVFSVVYTPISHTPAYFVTPTRVWELGLGGLAAIAVPRLRIGRAVRLMLGWVGLVAVAVSAVVFTTDMAFPGWIALLPTVGTLAVLLAGVLPQEEGAAGVETASLLGRQPLRYIGDISYSLYLWHWPLIVFAVDLTDGGELGRKRQLAVLVASFVLAALSKHFVEDPFRKRLKQRGSLVLGACLIAVSLVASVVPWQIAQQRLDSLAASITLDADHPGALVLDPTGQAKAPSGVALQPDPTVAGRDFPFAGKADCVPFDYAHHNVADASCAYGDAQAPNTIVLIGDSHAAMFSTALADYVQRNPLYRLKVMMRNGCPFSATPPSEAGVALTDCSDQDKGELAAILAAKPALVVTTAMSQESYKQDLNWTWRSPQAMVDGYRGVLKPLSDAGIPVAVIHDVPRPLTSVPECVQRNPQQFSRCDTPLDRAFPPADTLVQAATGLPGAKVVDLTKWLCTGAVCPGVIGNVIVYRDNHLTNTYVHTLSKPLADALGLH</sequence>
<evidence type="ECO:0000313" key="4">
    <source>
        <dbReference type="EMBL" id="MFC0542292.1"/>
    </source>
</evidence>
<feature type="transmembrane region" description="Helical" evidence="1">
    <location>
        <begin position="188"/>
        <end position="210"/>
    </location>
</feature>
<dbReference type="PANTHER" id="PTHR23028:SF53">
    <property type="entry name" value="ACYL_TRANSF_3 DOMAIN-CONTAINING PROTEIN"/>
    <property type="match status" value="1"/>
</dbReference>
<keyword evidence="4" id="KW-0012">Acyltransferase</keyword>
<evidence type="ECO:0000259" key="3">
    <source>
        <dbReference type="Pfam" id="PF19040"/>
    </source>
</evidence>
<feature type="transmembrane region" description="Helical" evidence="1">
    <location>
        <begin position="313"/>
        <end position="333"/>
    </location>
</feature>
<feature type="transmembrane region" description="Helical" evidence="1">
    <location>
        <begin position="216"/>
        <end position="236"/>
    </location>
</feature>
<dbReference type="EC" id="2.3.1.-" evidence="4"/>
<name>A0ABV6MQC8_9PSEU</name>
<dbReference type="Proteomes" id="UP001589810">
    <property type="component" value="Unassembled WGS sequence"/>
</dbReference>
<organism evidence="4 5">
    <name type="scientific">Kutzneria chonburiensis</name>
    <dbReference type="NCBI Taxonomy" id="1483604"/>
    <lineage>
        <taxon>Bacteria</taxon>
        <taxon>Bacillati</taxon>
        <taxon>Actinomycetota</taxon>
        <taxon>Actinomycetes</taxon>
        <taxon>Pseudonocardiales</taxon>
        <taxon>Pseudonocardiaceae</taxon>
        <taxon>Kutzneria</taxon>
    </lineage>
</organism>
<feature type="domain" description="SGNH" evidence="3">
    <location>
        <begin position="466"/>
        <end position="685"/>
    </location>
</feature>
<proteinExistence type="predicted"/>
<feature type="transmembrane region" description="Helical" evidence="1">
    <location>
        <begin position="51"/>
        <end position="73"/>
    </location>
</feature>
<dbReference type="Pfam" id="PF01757">
    <property type="entry name" value="Acyl_transf_3"/>
    <property type="match status" value="1"/>
</dbReference>
<evidence type="ECO:0000313" key="5">
    <source>
        <dbReference type="Proteomes" id="UP001589810"/>
    </source>
</evidence>
<gene>
    <name evidence="4" type="ORF">ACFFH7_12420</name>
</gene>
<evidence type="ECO:0000256" key="1">
    <source>
        <dbReference type="SAM" id="Phobius"/>
    </source>
</evidence>
<reference evidence="4 5" key="1">
    <citation type="submission" date="2024-09" db="EMBL/GenBank/DDBJ databases">
        <authorList>
            <person name="Sun Q."/>
            <person name="Mori K."/>
        </authorList>
    </citation>
    <scope>NUCLEOTIDE SEQUENCE [LARGE SCALE GENOMIC DNA]</scope>
    <source>
        <strain evidence="4 5">TBRC 1432</strain>
    </source>
</reference>
<dbReference type="InterPro" id="IPR002656">
    <property type="entry name" value="Acyl_transf_3_dom"/>
</dbReference>
<protein>
    <submittedName>
        <fullName evidence="4">Acyltransferase family protein</fullName>
        <ecNumber evidence="4">2.3.1.-</ecNumber>
    </submittedName>
</protein>
<keyword evidence="5" id="KW-1185">Reference proteome</keyword>
<accession>A0ABV6MQC8</accession>
<comment type="caution">
    <text evidence="4">The sequence shown here is derived from an EMBL/GenBank/DDBJ whole genome shotgun (WGS) entry which is preliminary data.</text>
</comment>
<keyword evidence="4" id="KW-0808">Transferase</keyword>
<dbReference type="GO" id="GO:0016746">
    <property type="term" value="F:acyltransferase activity"/>
    <property type="evidence" value="ECO:0007669"/>
    <property type="project" value="UniProtKB-KW"/>
</dbReference>